<evidence type="ECO:0000313" key="5">
    <source>
        <dbReference type="EMBL" id="PZN01161.1"/>
    </source>
</evidence>
<evidence type="ECO:0000259" key="3">
    <source>
        <dbReference type="Pfam" id="PF12697"/>
    </source>
</evidence>
<feature type="signal peptide" evidence="2">
    <location>
        <begin position="1"/>
        <end position="29"/>
    </location>
</feature>
<dbReference type="EMBL" id="QGUI02000020">
    <property type="protein sequence ID" value="MFO7191225.1"/>
    <property type="molecule type" value="Genomic_DNA"/>
</dbReference>
<keyword evidence="2" id="KW-0732">Signal</keyword>
<dbReference type="GO" id="GO:0016787">
    <property type="term" value="F:hydrolase activity"/>
    <property type="evidence" value="ECO:0007669"/>
    <property type="project" value="UniProtKB-KW"/>
</dbReference>
<dbReference type="EMBL" id="QGUI01000032">
    <property type="protein sequence ID" value="PZN01161.1"/>
    <property type="molecule type" value="Genomic_DNA"/>
</dbReference>
<sequence>MCSFRLVPGRRTRAFLVSGVLAAASVFFGADALADSAESPATTCRNVAVPVRAGTQTGPLSGTLCVPPRATTVQLLVPGWTYNRNYWQTPYRPGADSYQQAANRAGYATLAIDRLGTGASLRPLSVFDTMQNDLASLDSVVRALRAGKLGPRFSRVIGVGHSYGSILVDTTAREYGGFDALITTGFSHVLNYGNAAAEIIGHAYLASGDEKFAGLGLDPLYVTSQPGTRDIFYHAPNVHPSVKKIDEKDMKDTDSVINAATLLNYSVPNRDPRLNVPVLNVTGDHDQFFCGVLSADCVSSAALREYERQWYAPGTEVEAFLVPDTGHNATLELTAPQSFRRMLDFADRHVGRGSGVTGSPAGTLPKQPAPHRGKPDVAARLANEALLRAVKPVVDTYPQLVAGVPGLGTTRNPSPELATLLARLSNALGSVTSR</sequence>
<feature type="chain" id="PRO_5038442590" evidence="2">
    <location>
        <begin position="30"/>
        <end position="434"/>
    </location>
</feature>
<gene>
    <name evidence="4" type="ORF">DIU77_003155</name>
    <name evidence="5" type="ORF">DIU77_01550</name>
</gene>
<dbReference type="STRING" id="1111738.GCA_000427905_01810"/>
<dbReference type="Proteomes" id="UP000249324">
    <property type="component" value="Unassembled WGS sequence"/>
</dbReference>
<dbReference type="InterPro" id="IPR029058">
    <property type="entry name" value="AB_hydrolase_fold"/>
</dbReference>
<dbReference type="SUPFAM" id="SSF53474">
    <property type="entry name" value="alpha/beta-Hydrolases"/>
    <property type="match status" value="1"/>
</dbReference>
<feature type="domain" description="AB hydrolase-1" evidence="3">
    <location>
        <begin position="75"/>
        <end position="331"/>
    </location>
</feature>
<dbReference type="Gene3D" id="3.40.50.1820">
    <property type="entry name" value="alpha/beta hydrolase"/>
    <property type="match status" value="1"/>
</dbReference>
<evidence type="ECO:0000256" key="2">
    <source>
        <dbReference type="SAM" id="SignalP"/>
    </source>
</evidence>
<organism evidence="5">
    <name type="scientific">Thermocrispum agreste</name>
    <dbReference type="NCBI Taxonomy" id="37925"/>
    <lineage>
        <taxon>Bacteria</taxon>
        <taxon>Bacillati</taxon>
        <taxon>Actinomycetota</taxon>
        <taxon>Actinomycetes</taxon>
        <taxon>Pseudonocardiales</taxon>
        <taxon>Pseudonocardiaceae</taxon>
        <taxon>Thermocrispum</taxon>
    </lineage>
</organism>
<comment type="caution">
    <text evidence="5">The sequence shown here is derived from an EMBL/GenBank/DDBJ whole genome shotgun (WGS) entry which is preliminary data.</text>
</comment>
<reference evidence="5" key="2">
    <citation type="submission" date="2018-05" db="EMBL/GenBank/DDBJ databases">
        <authorList>
            <person name="Lanie J.A."/>
            <person name="Ng W.-L."/>
            <person name="Kazmierczak K.M."/>
            <person name="Andrzejewski T.M."/>
            <person name="Davidsen T.M."/>
            <person name="Wayne K.J."/>
            <person name="Tettelin H."/>
            <person name="Glass J.I."/>
            <person name="Rusch D."/>
            <person name="Podicherti R."/>
            <person name="Tsui H.-C.T."/>
            <person name="Winkler M.E."/>
        </authorList>
    </citation>
    <scope>NUCLEOTIDE SEQUENCE</scope>
    <source>
        <strain evidence="5">ZC4RG45</strain>
    </source>
</reference>
<dbReference type="Pfam" id="PF12697">
    <property type="entry name" value="Abhydrolase_6"/>
    <property type="match status" value="1"/>
</dbReference>
<reference evidence="4 6" key="3">
    <citation type="journal article" date="2021" name="BMC Genomics">
        <title>Genome-resolved metagenome and metatranscriptome analyses of thermophilic composting reveal key bacterial players and their metabolic interactions.</title>
        <authorList>
            <person name="Braga L.P.P."/>
            <person name="Pereira R.V."/>
            <person name="Martins L.F."/>
            <person name="Moura L.M.S."/>
            <person name="Sanchez F.B."/>
            <person name="Patane J.S.L."/>
            <person name="da Silva A.M."/>
            <person name="Setubal J.C."/>
        </authorList>
    </citation>
    <scope>NUCLEOTIDE SEQUENCE [LARGE SCALE GENOMIC DNA]</scope>
    <source>
        <strain evidence="4">ZC4RG45</strain>
    </source>
</reference>
<reference evidence="4" key="1">
    <citation type="submission" date="2018-05" db="EMBL/GenBank/DDBJ databases">
        <authorList>
            <person name="Moura L."/>
            <person name="Setubal J.C."/>
        </authorList>
    </citation>
    <scope>NUCLEOTIDE SEQUENCE</scope>
    <source>
        <strain evidence="4">ZC4RG45</strain>
    </source>
</reference>
<reference evidence="4" key="4">
    <citation type="submission" date="2023-08" db="EMBL/GenBank/DDBJ databases">
        <authorList>
            <person name="Guima S.E.S."/>
            <person name="Martins L.F."/>
            <person name="Silva A.M."/>
            <person name="Setubal J.C."/>
        </authorList>
    </citation>
    <scope>NUCLEOTIDE SEQUENCE</scope>
    <source>
        <strain evidence="4">ZC4RG45</strain>
    </source>
</reference>
<feature type="region of interest" description="Disordered" evidence="1">
    <location>
        <begin position="352"/>
        <end position="374"/>
    </location>
</feature>
<name>A0A2W4JQA8_9PSEU</name>
<evidence type="ECO:0000256" key="1">
    <source>
        <dbReference type="SAM" id="MobiDB-lite"/>
    </source>
</evidence>
<keyword evidence="4" id="KW-0378">Hydrolase</keyword>
<evidence type="ECO:0000313" key="4">
    <source>
        <dbReference type="EMBL" id="MFO7191225.1"/>
    </source>
</evidence>
<protein>
    <submittedName>
        <fullName evidence="4">Alpha/beta hydrolase</fullName>
    </submittedName>
</protein>
<accession>A0A2W4JQA8</accession>
<dbReference type="InterPro" id="IPR000073">
    <property type="entry name" value="AB_hydrolase_1"/>
</dbReference>
<proteinExistence type="predicted"/>
<evidence type="ECO:0000313" key="6">
    <source>
        <dbReference type="Proteomes" id="UP000249324"/>
    </source>
</evidence>
<dbReference type="AlphaFoldDB" id="A0A2W4JQA8"/>